<dbReference type="PRINTS" id="PR00499">
    <property type="entry name" value="P67PHOX"/>
</dbReference>
<dbReference type="AlphaFoldDB" id="A0A8D8P4C2"/>
<protein>
    <submittedName>
        <fullName evidence="5">SH3 domain-containing protein 19</fullName>
    </submittedName>
</protein>
<evidence type="ECO:0000256" key="3">
    <source>
        <dbReference type="SAM" id="MobiDB-lite"/>
    </source>
</evidence>
<feature type="compositionally biased region" description="Low complexity" evidence="3">
    <location>
        <begin position="192"/>
        <end position="205"/>
    </location>
</feature>
<feature type="domain" description="SH3" evidence="4">
    <location>
        <begin position="362"/>
        <end position="422"/>
    </location>
</feature>
<dbReference type="SUPFAM" id="SSF50044">
    <property type="entry name" value="SH3-domain"/>
    <property type="match status" value="2"/>
</dbReference>
<dbReference type="InterPro" id="IPR036028">
    <property type="entry name" value="SH3-like_dom_sf"/>
</dbReference>
<feature type="region of interest" description="Disordered" evidence="3">
    <location>
        <begin position="306"/>
        <end position="326"/>
    </location>
</feature>
<feature type="compositionally biased region" description="Pro residues" evidence="3">
    <location>
        <begin position="50"/>
        <end position="60"/>
    </location>
</feature>
<feature type="region of interest" description="Disordered" evidence="3">
    <location>
        <begin position="1"/>
        <end position="143"/>
    </location>
</feature>
<dbReference type="EMBL" id="HBUE01214748">
    <property type="protein sequence ID" value="CAG6536284.1"/>
    <property type="molecule type" value="Transcribed_RNA"/>
</dbReference>
<dbReference type="CDD" id="cd00174">
    <property type="entry name" value="SH3"/>
    <property type="match status" value="2"/>
</dbReference>
<feature type="compositionally biased region" description="Pro residues" evidence="3">
    <location>
        <begin position="102"/>
        <end position="112"/>
    </location>
</feature>
<proteinExistence type="predicted"/>
<dbReference type="InterPro" id="IPR050384">
    <property type="entry name" value="Endophilin_SH3RF"/>
</dbReference>
<reference evidence="5" key="1">
    <citation type="submission" date="2021-05" db="EMBL/GenBank/DDBJ databases">
        <authorList>
            <person name="Alioto T."/>
            <person name="Alioto T."/>
            <person name="Gomez Garrido J."/>
        </authorList>
    </citation>
    <scope>NUCLEOTIDE SEQUENCE</scope>
</reference>
<dbReference type="SMART" id="SM00326">
    <property type="entry name" value="SH3"/>
    <property type="match status" value="2"/>
</dbReference>
<evidence type="ECO:0000256" key="1">
    <source>
        <dbReference type="ARBA" id="ARBA00022443"/>
    </source>
</evidence>
<evidence type="ECO:0000259" key="4">
    <source>
        <dbReference type="PROSITE" id="PS50002"/>
    </source>
</evidence>
<dbReference type="PRINTS" id="PR00452">
    <property type="entry name" value="SH3DOMAIN"/>
</dbReference>
<dbReference type="Gene3D" id="2.30.30.40">
    <property type="entry name" value="SH3 Domains"/>
    <property type="match status" value="2"/>
</dbReference>
<feature type="compositionally biased region" description="Polar residues" evidence="3">
    <location>
        <begin position="69"/>
        <end position="92"/>
    </location>
</feature>
<dbReference type="PANTHER" id="PTHR14167:SF121">
    <property type="entry name" value="LD44138P"/>
    <property type="match status" value="1"/>
</dbReference>
<feature type="region of interest" description="Disordered" evidence="3">
    <location>
        <begin position="185"/>
        <end position="205"/>
    </location>
</feature>
<dbReference type="PANTHER" id="PTHR14167">
    <property type="entry name" value="SH3 DOMAIN-CONTAINING"/>
    <property type="match status" value="1"/>
</dbReference>
<feature type="domain" description="SH3" evidence="4">
    <location>
        <begin position="448"/>
        <end position="507"/>
    </location>
</feature>
<dbReference type="Pfam" id="PF00018">
    <property type="entry name" value="SH3_1"/>
    <property type="match status" value="2"/>
</dbReference>
<dbReference type="InterPro" id="IPR001452">
    <property type="entry name" value="SH3_domain"/>
</dbReference>
<feature type="region of interest" description="Disordered" evidence="3">
    <location>
        <begin position="426"/>
        <end position="446"/>
    </location>
</feature>
<dbReference type="PROSITE" id="PS50002">
    <property type="entry name" value="SH3"/>
    <property type="match status" value="2"/>
</dbReference>
<evidence type="ECO:0000313" key="5">
    <source>
        <dbReference type="EMBL" id="CAG6588276.1"/>
    </source>
</evidence>
<dbReference type="EMBL" id="HBUE01321266">
    <property type="protein sequence ID" value="CAG6588276.1"/>
    <property type="molecule type" value="Transcribed_RNA"/>
</dbReference>
<feature type="compositionally biased region" description="Low complexity" evidence="3">
    <location>
        <begin position="118"/>
        <end position="127"/>
    </location>
</feature>
<feature type="compositionally biased region" description="Low complexity" evidence="3">
    <location>
        <begin position="432"/>
        <end position="446"/>
    </location>
</feature>
<sequence length="518" mass="55809">MSRNMTIPSRPAPPPPQASSNRAANRYSPATNWDDTPFGSSAVAPQVKKAPPPRPPPPKVVPALKKPGQAQSINILSNLFGQKRGGSTNKPPVSQKPVLMKLPPPPKLPPPNGYGSLATTTTSTATSELISFDSPPSSPTFTQKSCSDCISVDSFSSDSNYSSPNNGNMSQAESGFEDDFVVTEHGRRSKVTTPSSTTISTSSSSRDLWDLSDPFGMPGTTNSNAHYAPVGSATIRVPTVNSKLYETEFVDPLCNGKTVAPKVQTIAKPTIIKTGSQKSTPVHLELKPKPVLTPPVWSIKAAAPPINPAPPALDDEEESSSLDSLPSLPMPNIPPPPPPVVVEEDVDVVVGSVTEPVEQGQHQEAYGVAMYDFNGETDEDLSFRTNDKIYLLKRLNEEWLLGRDRRGCEGMFPANYIEVRIALPGDNQQHHQPQSSTSKSVSPVASSFNPPKVRALYTFNAETADDLTIVENDFITVLHQINAEWLFGESHGQRGQFPANFIEYVPSNLPLVPPPSGH</sequence>
<keyword evidence="1 2" id="KW-0728">SH3 domain</keyword>
<accession>A0A8D8P4C2</accession>
<evidence type="ECO:0000256" key="2">
    <source>
        <dbReference type="PROSITE-ProRule" id="PRU00192"/>
    </source>
</evidence>
<name>A0A8D8P4C2_CULPI</name>
<organism evidence="5">
    <name type="scientific">Culex pipiens</name>
    <name type="common">House mosquito</name>
    <dbReference type="NCBI Taxonomy" id="7175"/>
    <lineage>
        <taxon>Eukaryota</taxon>
        <taxon>Metazoa</taxon>
        <taxon>Ecdysozoa</taxon>
        <taxon>Arthropoda</taxon>
        <taxon>Hexapoda</taxon>
        <taxon>Insecta</taxon>
        <taxon>Pterygota</taxon>
        <taxon>Neoptera</taxon>
        <taxon>Endopterygota</taxon>
        <taxon>Diptera</taxon>
        <taxon>Nematocera</taxon>
        <taxon>Culicoidea</taxon>
        <taxon>Culicidae</taxon>
        <taxon>Culicinae</taxon>
        <taxon>Culicini</taxon>
        <taxon>Culex</taxon>
        <taxon>Culex</taxon>
    </lineage>
</organism>